<dbReference type="Gene3D" id="3.40.50.2300">
    <property type="match status" value="1"/>
</dbReference>
<dbReference type="InterPro" id="IPR011006">
    <property type="entry name" value="CheY-like_superfamily"/>
</dbReference>
<name>A0A0S2KAK1_9GAMM</name>
<proteinExistence type="predicted"/>
<gene>
    <name evidence="3" type="ORF">PS2015_415</name>
</gene>
<evidence type="ECO:0000256" key="1">
    <source>
        <dbReference type="PROSITE-ProRule" id="PRU00169"/>
    </source>
</evidence>
<protein>
    <recommendedName>
        <fullName evidence="2">Response regulatory domain-containing protein</fullName>
    </recommendedName>
</protein>
<keyword evidence="4" id="KW-1185">Reference proteome</keyword>
<sequence length="619" mass="69705">MTSVLLIDELPVTRKLMADLLLKAGYQVAAVAGLSELADQPRPDICLVELIRYRGNGFSLAASLISRWSPDLPRIILLSDREQASDHQWAIARGLAAVINREYGRQDMLRQLECLVAGRTGARRRGLLVMEGLNSPKFPEPGATQQLAVQIGIRLRHYLDQARQLSVCDTDGHSRWLSSLIEESDTINNALTFLRPVHGSIGVTFDPVSARKSMMELLKLYQLVYREISACPDDPLVEPGARCGAQLLGLHMQCCDKNLQEFIRIGTGLYALKLSPDNRFAAPSVWLWLWQAARLRHCRELRVPQEWQKLLNLCTGSTAIDAESQPRREDEHVAELESVFEHWRDRRTASYADCYQMLVWLRLQPEPPETLRIVTSSLAASLILPVDSVFVDTNMPDVHDTEQLVRLLRRQALSPHLAISSAQQTMLAAQLSRLPCPQACLAALTRSHEQYDLVCNEIRHELTALNEVANALKLSAIESVSLVLMQTYSVIALKPETVDVPAAMSQLRRAHLCLCLLLDQAAAWQTISPAGSLTERLYRLLDRMLLLDKSVADEPGRYQTANSAHPQSAEWQKCYQINRRLRKLLTRSEPSESLRAVMSELLRTQSQLMQQIPAYQDQP</sequence>
<dbReference type="STRING" id="1249552.PS2015_415"/>
<evidence type="ECO:0000313" key="3">
    <source>
        <dbReference type="EMBL" id="ALO45102.1"/>
    </source>
</evidence>
<dbReference type="OrthoDB" id="9919949at2"/>
<dbReference type="SMART" id="SM00448">
    <property type="entry name" value="REC"/>
    <property type="match status" value="1"/>
</dbReference>
<comment type="caution">
    <text evidence="1">Lacks conserved residue(s) required for the propagation of feature annotation.</text>
</comment>
<dbReference type="PROSITE" id="PS50110">
    <property type="entry name" value="RESPONSE_REGULATORY"/>
    <property type="match status" value="1"/>
</dbReference>
<dbReference type="GO" id="GO:0000160">
    <property type="term" value="P:phosphorelay signal transduction system"/>
    <property type="evidence" value="ECO:0007669"/>
    <property type="project" value="InterPro"/>
</dbReference>
<dbReference type="KEGG" id="pspi:PS2015_415"/>
<organism evidence="3 4">
    <name type="scientific">Pseudohongiella spirulinae</name>
    <dbReference type="NCBI Taxonomy" id="1249552"/>
    <lineage>
        <taxon>Bacteria</taxon>
        <taxon>Pseudomonadati</taxon>
        <taxon>Pseudomonadota</taxon>
        <taxon>Gammaproteobacteria</taxon>
        <taxon>Pseudomonadales</taxon>
        <taxon>Pseudohongiellaceae</taxon>
        <taxon>Pseudohongiella</taxon>
    </lineage>
</organism>
<reference evidence="3 4" key="1">
    <citation type="submission" date="2015-11" db="EMBL/GenBank/DDBJ databases">
        <authorList>
            <person name="Zhang Y."/>
            <person name="Guo Z."/>
        </authorList>
    </citation>
    <scope>NUCLEOTIDE SEQUENCE [LARGE SCALE GENOMIC DNA]</scope>
    <source>
        <strain evidence="3 4">KCTC 32221</strain>
    </source>
</reference>
<accession>A0A0S2KAK1</accession>
<dbReference type="Proteomes" id="UP000065641">
    <property type="component" value="Chromosome"/>
</dbReference>
<feature type="domain" description="Response regulatory" evidence="2">
    <location>
        <begin position="3"/>
        <end position="116"/>
    </location>
</feature>
<dbReference type="InterPro" id="IPR001789">
    <property type="entry name" value="Sig_transdc_resp-reg_receiver"/>
</dbReference>
<dbReference type="AlphaFoldDB" id="A0A0S2KAK1"/>
<evidence type="ECO:0000259" key="2">
    <source>
        <dbReference type="PROSITE" id="PS50110"/>
    </source>
</evidence>
<dbReference type="RefSeq" id="WP_058020604.1">
    <property type="nucleotide sequence ID" value="NZ_CP013189.1"/>
</dbReference>
<evidence type="ECO:0000313" key="4">
    <source>
        <dbReference type="Proteomes" id="UP000065641"/>
    </source>
</evidence>
<dbReference type="EMBL" id="CP013189">
    <property type="protein sequence ID" value="ALO45102.1"/>
    <property type="molecule type" value="Genomic_DNA"/>
</dbReference>
<dbReference type="SUPFAM" id="SSF52172">
    <property type="entry name" value="CheY-like"/>
    <property type="match status" value="1"/>
</dbReference>
<dbReference type="CDD" id="cd00156">
    <property type="entry name" value="REC"/>
    <property type="match status" value="1"/>
</dbReference>